<accession>A0A8J7MPV4</accession>
<protein>
    <submittedName>
        <fullName evidence="2">DUF4166 domain-containing protein</fullName>
    </submittedName>
</protein>
<comment type="caution">
    <text evidence="2">The sequence shown here is derived from an EMBL/GenBank/DDBJ whole genome shotgun (WGS) entry which is preliminary data.</text>
</comment>
<feature type="domain" description="DUF4166" evidence="1">
    <location>
        <begin position="131"/>
        <end position="290"/>
    </location>
</feature>
<dbReference type="EMBL" id="JAESVP010000001">
    <property type="protein sequence ID" value="MBL4926500.1"/>
    <property type="molecule type" value="Genomic_DNA"/>
</dbReference>
<sequence>MSNTAALQLPSLAPLAPLAHWLLNMRPTGEHRGGMFIEATGTADNRPVTRSWHLLAEGDDGPLIPSMTVERIIRHWLNGQPPAPGARAALGALTLADYEAAFARRTITTGWRDDAPDALYPTTLGPAFAHLPETLRRLHQPGARAIWQGQAQVTRGKGRIAALVARLFGFPAAGVQPVTVTFTTDETGRESWSRVFGTSRMRSTQEAGRGAMRHLVVERFGPFAFGLALQLRERRLNIIPRRWSLFGLPLPRAQLPGGDAWEEETDGTFRFHVEITLPLIGPVVTYEGWLESQGGA</sequence>
<dbReference type="AlphaFoldDB" id="A0A8J7MPV4"/>
<gene>
    <name evidence="2" type="ORF">JI744_00145</name>
</gene>
<evidence type="ECO:0000313" key="3">
    <source>
        <dbReference type="Proteomes" id="UP000619033"/>
    </source>
</evidence>
<proteinExistence type="predicted"/>
<keyword evidence="3" id="KW-1185">Reference proteome</keyword>
<organism evidence="2 3">
    <name type="scientific">Fuscibacter oryzae</name>
    <dbReference type="NCBI Taxonomy" id="2803939"/>
    <lineage>
        <taxon>Bacteria</taxon>
        <taxon>Pseudomonadati</taxon>
        <taxon>Pseudomonadota</taxon>
        <taxon>Alphaproteobacteria</taxon>
        <taxon>Rhodobacterales</taxon>
        <taxon>Paracoccaceae</taxon>
        <taxon>Fuscibacter</taxon>
    </lineage>
</organism>
<dbReference type="RefSeq" id="WP_202657042.1">
    <property type="nucleotide sequence ID" value="NZ_JAESVP010000001.1"/>
</dbReference>
<dbReference type="InterPro" id="IPR025311">
    <property type="entry name" value="DUF4166"/>
</dbReference>
<name>A0A8J7MPV4_9RHOB</name>
<evidence type="ECO:0000259" key="1">
    <source>
        <dbReference type="Pfam" id="PF13761"/>
    </source>
</evidence>
<dbReference type="Proteomes" id="UP000619033">
    <property type="component" value="Unassembled WGS sequence"/>
</dbReference>
<evidence type="ECO:0000313" key="2">
    <source>
        <dbReference type="EMBL" id="MBL4926500.1"/>
    </source>
</evidence>
<reference evidence="2" key="1">
    <citation type="submission" date="2021-01" db="EMBL/GenBank/DDBJ databases">
        <title>Genome seq and assembly of Tabrizicola sp. KVB23.</title>
        <authorList>
            <person name="Chhetri G."/>
        </authorList>
    </citation>
    <scope>NUCLEOTIDE SEQUENCE</scope>
    <source>
        <strain evidence="2">KVB23</strain>
    </source>
</reference>
<dbReference type="Pfam" id="PF13761">
    <property type="entry name" value="DUF4166"/>
    <property type="match status" value="1"/>
</dbReference>